<gene>
    <name evidence="1" type="ORF">SAMN05216490_4447</name>
</gene>
<accession>A0A1H2BXL8</accession>
<proteinExistence type="predicted"/>
<dbReference type="Proteomes" id="UP000199679">
    <property type="component" value="Chromosome I"/>
</dbReference>
<dbReference type="AlphaFoldDB" id="A0A1H2BXL8"/>
<reference evidence="1 2" key="1">
    <citation type="submission" date="2016-10" db="EMBL/GenBank/DDBJ databases">
        <authorList>
            <person name="de Groot N.N."/>
        </authorList>
    </citation>
    <scope>NUCLEOTIDE SEQUENCE [LARGE SCALE GENOMIC DNA]</scope>
    <source>
        <strain evidence="1 2">MP1X4</strain>
    </source>
</reference>
<evidence type="ECO:0000313" key="2">
    <source>
        <dbReference type="Proteomes" id="UP000199679"/>
    </source>
</evidence>
<dbReference type="OrthoDB" id="775229at2"/>
<dbReference type="EMBL" id="LT629740">
    <property type="protein sequence ID" value="SDT63045.1"/>
    <property type="molecule type" value="Genomic_DNA"/>
</dbReference>
<dbReference type="STRING" id="652787.SAMN05216490_4447"/>
<evidence type="ECO:0000313" key="1">
    <source>
        <dbReference type="EMBL" id="SDT63045.1"/>
    </source>
</evidence>
<dbReference type="RefSeq" id="WP_157682318.1">
    <property type="nucleotide sequence ID" value="NZ_LT629740.1"/>
</dbReference>
<organism evidence="1 2">
    <name type="scientific">Mucilaginibacter mallensis</name>
    <dbReference type="NCBI Taxonomy" id="652787"/>
    <lineage>
        <taxon>Bacteria</taxon>
        <taxon>Pseudomonadati</taxon>
        <taxon>Bacteroidota</taxon>
        <taxon>Sphingobacteriia</taxon>
        <taxon>Sphingobacteriales</taxon>
        <taxon>Sphingobacteriaceae</taxon>
        <taxon>Mucilaginibacter</taxon>
    </lineage>
</organism>
<sequence>MGSIFLPLSDFSLAGDIPNMYHSYEKIASRGDADIIDFIGDYLLAGKALLGHNKKDKPESAGMSIQFQHSPASISFLYNRVESLCITIKDFKIDHTQLKNPVATTDFHPELFRPPLA</sequence>
<name>A0A1H2BXL8_MUCMA</name>
<protein>
    <submittedName>
        <fullName evidence="1">Uncharacterized protein</fullName>
    </submittedName>
</protein>
<keyword evidence="2" id="KW-1185">Reference proteome</keyword>